<reference evidence="4 6" key="1">
    <citation type="submission" date="2018-09" db="EMBL/GenBank/DDBJ databases">
        <title>Genomic investigation of the strawberry pathogen Phytophthora fragariae indicates pathogenicity is determined by transcriptional variation in three key races.</title>
        <authorList>
            <person name="Adams T.M."/>
            <person name="Armitage A.D."/>
            <person name="Sobczyk M.K."/>
            <person name="Bates H.J."/>
            <person name="Dunwell J.M."/>
            <person name="Nellist C.F."/>
            <person name="Harrison R.J."/>
        </authorList>
    </citation>
    <scope>NUCLEOTIDE SEQUENCE [LARGE SCALE GENOMIC DNA]</scope>
    <source>
        <strain evidence="2 4">SCRP249</strain>
        <strain evidence="1 6">SCRP324</strain>
        <strain evidence="3 5">SCRP333</strain>
    </source>
</reference>
<gene>
    <name evidence="2" type="ORF">PR001_g25250</name>
    <name evidence="1" type="ORF">PR002_g25545</name>
    <name evidence="3" type="ORF">PR003_g26516</name>
</gene>
<dbReference type="Proteomes" id="UP000429607">
    <property type="component" value="Unassembled WGS sequence"/>
</dbReference>
<evidence type="ECO:0000313" key="6">
    <source>
        <dbReference type="Proteomes" id="UP000435112"/>
    </source>
</evidence>
<name>A0A6A3HY84_9STRA</name>
<dbReference type="Proteomes" id="UP000434957">
    <property type="component" value="Unassembled WGS sequence"/>
</dbReference>
<evidence type="ECO:0000313" key="5">
    <source>
        <dbReference type="Proteomes" id="UP000434957"/>
    </source>
</evidence>
<sequence length="111" mass="11999">MPQWAPLGPWGPGPHWATRLVSTFSAFANYAPTLTCGVLPTAAVGCSTTAKLDQCAFDRPSADSRQLQDESPGFRLAQQYAMDPLVGNQWLPACLPAERSSEFTAPDCRDL</sequence>
<dbReference type="EMBL" id="QXFT01003451">
    <property type="protein sequence ID" value="KAE9285673.1"/>
    <property type="molecule type" value="Genomic_DNA"/>
</dbReference>
<protein>
    <submittedName>
        <fullName evidence="1">Uncharacterized protein</fullName>
    </submittedName>
</protein>
<comment type="caution">
    <text evidence="1">The sequence shown here is derived from an EMBL/GenBank/DDBJ whole genome shotgun (WGS) entry which is preliminary data.</text>
</comment>
<proteinExistence type="predicted"/>
<evidence type="ECO:0000313" key="1">
    <source>
        <dbReference type="EMBL" id="KAE8975646.1"/>
    </source>
</evidence>
<dbReference type="AlphaFoldDB" id="A0A6A3HY84"/>
<evidence type="ECO:0000313" key="2">
    <source>
        <dbReference type="EMBL" id="KAE8977008.1"/>
    </source>
</evidence>
<dbReference type="EMBL" id="QXFU01003406">
    <property type="protein sequence ID" value="KAE8975646.1"/>
    <property type="molecule type" value="Genomic_DNA"/>
</dbReference>
<evidence type="ECO:0000313" key="4">
    <source>
        <dbReference type="Proteomes" id="UP000429607"/>
    </source>
</evidence>
<evidence type="ECO:0000313" key="3">
    <source>
        <dbReference type="EMBL" id="KAE9285673.1"/>
    </source>
</evidence>
<keyword evidence="5" id="KW-1185">Reference proteome</keyword>
<accession>A0A6A3HY84</accession>
<dbReference type="EMBL" id="QXFV01003410">
    <property type="protein sequence ID" value="KAE8977008.1"/>
    <property type="molecule type" value="Genomic_DNA"/>
</dbReference>
<organism evidence="1 6">
    <name type="scientific">Phytophthora rubi</name>
    <dbReference type="NCBI Taxonomy" id="129364"/>
    <lineage>
        <taxon>Eukaryota</taxon>
        <taxon>Sar</taxon>
        <taxon>Stramenopiles</taxon>
        <taxon>Oomycota</taxon>
        <taxon>Peronosporomycetes</taxon>
        <taxon>Peronosporales</taxon>
        <taxon>Peronosporaceae</taxon>
        <taxon>Phytophthora</taxon>
    </lineage>
</organism>
<dbReference type="Proteomes" id="UP000435112">
    <property type="component" value="Unassembled WGS sequence"/>
</dbReference>